<dbReference type="InterPro" id="IPR035979">
    <property type="entry name" value="RBD_domain_sf"/>
</dbReference>
<organism evidence="4 5">
    <name type="scientific">Vanilla planifolia</name>
    <name type="common">Vanilla</name>
    <dbReference type="NCBI Taxonomy" id="51239"/>
    <lineage>
        <taxon>Eukaryota</taxon>
        <taxon>Viridiplantae</taxon>
        <taxon>Streptophyta</taxon>
        <taxon>Embryophyta</taxon>
        <taxon>Tracheophyta</taxon>
        <taxon>Spermatophyta</taxon>
        <taxon>Magnoliopsida</taxon>
        <taxon>Liliopsida</taxon>
        <taxon>Asparagales</taxon>
        <taxon>Orchidaceae</taxon>
        <taxon>Vanilloideae</taxon>
        <taxon>Vanilleae</taxon>
        <taxon>Vanilla</taxon>
    </lineage>
</organism>
<dbReference type="InterPro" id="IPR012677">
    <property type="entry name" value="Nucleotide-bd_a/b_plait_sf"/>
</dbReference>
<protein>
    <recommendedName>
        <fullName evidence="3">RRM domain-containing protein</fullName>
    </recommendedName>
</protein>
<dbReference type="PANTHER" id="PTHR48025:SF7">
    <property type="entry name" value="RNA-BINDING (RRM_RBD_RNP MOTIFS) FAMILY PROTEIN"/>
    <property type="match status" value="1"/>
</dbReference>
<feature type="domain" description="RRM" evidence="3">
    <location>
        <begin position="218"/>
        <end position="295"/>
    </location>
</feature>
<dbReference type="GO" id="GO:0003729">
    <property type="term" value="F:mRNA binding"/>
    <property type="evidence" value="ECO:0007669"/>
    <property type="project" value="TreeGrafter"/>
</dbReference>
<dbReference type="GO" id="GO:1901259">
    <property type="term" value="P:chloroplast rRNA processing"/>
    <property type="evidence" value="ECO:0007669"/>
    <property type="project" value="TreeGrafter"/>
</dbReference>
<dbReference type="PANTHER" id="PTHR48025">
    <property type="entry name" value="OS02G0815200 PROTEIN"/>
    <property type="match status" value="1"/>
</dbReference>
<keyword evidence="1 2" id="KW-0694">RNA-binding</keyword>
<sequence length="298" mass="33064">MAVTAASVNLNPSSIRRFSSFLLPNSSSSFSLVNTLSHSNSPCPSLFLICRPRRTPRVDAIAEKERYTILEESDSDEDEHGFGEVVTKGFGEVAEESFGGISGASDELKRRVRPCELYVCNLPRSYGISDLLELFKPYGTVHSVEVSRDPQSGLSRGSGFVTMGSFPEAKYAIAALDGSDVAGREMRVKYSIDMVAGRKNVESLNSAPKRNIVFESPYKIYVGNLPRSTKPQDLREYFCQFGTVVSTRVLRDCKRGKNRVYAFLSYCTPDEAKRAAKANGLEFYGRIMSVKEVVNLER</sequence>
<dbReference type="GO" id="GO:0009535">
    <property type="term" value="C:chloroplast thylakoid membrane"/>
    <property type="evidence" value="ECO:0007669"/>
    <property type="project" value="TreeGrafter"/>
</dbReference>
<feature type="domain" description="RRM" evidence="3">
    <location>
        <begin position="115"/>
        <end position="193"/>
    </location>
</feature>
<evidence type="ECO:0000313" key="5">
    <source>
        <dbReference type="Proteomes" id="UP000636800"/>
    </source>
</evidence>
<accession>A0A835VDT9</accession>
<proteinExistence type="predicted"/>
<evidence type="ECO:0000256" key="2">
    <source>
        <dbReference type="PROSITE-ProRule" id="PRU00176"/>
    </source>
</evidence>
<dbReference type="Pfam" id="PF00076">
    <property type="entry name" value="RRM_1"/>
    <property type="match status" value="2"/>
</dbReference>
<dbReference type="OrthoDB" id="432169at2759"/>
<gene>
    <name evidence="4" type="ORF">HPP92_006129</name>
</gene>
<dbReference type="InterPro" id="IPR050502">
    <property type="entry name" value="Euk_RNA-bind_prot"/>
</dbReference>
<dbReference type="EMBL" id="JADCNL010000002">
    <property type="protein sequence ID" value="KAG0492731.1"/>
    <property type="molecule type" value="Genomic_DNA"/>
</dbReference>
<dbReference type="SUPFAM" id="SSF54928">
    <property type="entry name" value="RNA-binding domain, RBD"/>
    <property type="match status" value="2"/>
</dbReference>
<dbReference type="InterPro" id="IPR000504">
    <property type="entry name" value="RRM_dom"/>
</dbReference>
<evidence type="ECO:0000313" key="4">
    <source>
        <dbReference type="EMBL" id="KAG0492731.1"/>
    </source>
</evidence>
<comment type="caution">
    <text evidence="4">The sequence shown here is derived from an EMBL/GenBank/DDBJ whole genome shotgun (WGS) entry which is preliminary data.</text>
</comment>
<dbReference type="PROSITE" id="PS50102">
    <property type="entry name" value="RRM"/>
    <property type="match status" value="2"/>
</dbReference>
<dbReference type="AlphaFoldDB" id="A0A835VDT9"/>
<evidence type="ECO:0000256" key="1">
    <source>
        <dbReference type="ARBA" id="ARBA00022884"/>
    </source>
</evidence>
<dbReference type="Proteomes" id="UP000636800">
    <property type="component" value="Chromosome 2"/>
</dbReference>
<name>A0A835VDT9_VANPL</name>
<reference evidence="4 5" key="1">
    <citation type="journal article" date="2020" name="Nat. Food">
        <title>A phased Vanilla planifolia genome enables genetic improvement of flavour and production.</title>
        <authorList>
            <person name="Hasing T."/>
            <person name="Tang H."/>
            <person name="Brym M."/>
            <person name="Khazi F."/>
            <person name="Huang T."/>
            <person name="Chambers A.H."/>
        </authorList>
    </citation>
    <scope>NUCLEOTIDE SEQUENCE [LARGE SCALE GENOMIC DNA]</scope>
    <source>
        <tissue evidence="4">Leaf</tissue>
    </source>
</reference>
<dbReference type="SMART" id="SM00360">
    <property type="entry name" value="RRM"/>
    <property type="match status" value="2"/>
</dbReference>
<keyword evidence="5" id="KW-1185">Reference proteome</keyword>
<dbReference type="Gene3D" id="3.30.70.330">
    <property type="match status" value="2"/>
</dbReference>
<evidence type="ECO:0000259" key="3">
    <source>
        <dbReference type="PROSITE" id="PS50102"/>
    </source>
</evidence>